<organism evidence="1">
    <name type="scientific">viral metagenome</name>
    <dbReference type="NCBI Taxonomy" id="1070528"/>
    <lineage>
        <taxon>unclassified sequences</taxon>
        <taxon>metagenomes</taxon>
        <taxon>organismal metagenomes</taxon>
    </lineage>
</organism>
<gene>
    <name evidence="1" type="ORF">MM415A00525_0025</name>
</gene>
<protein>
    <submittedName>
        <fullName evidence="1">Uncharacterized protein</fullName>
    </submittedName>
</protein>
<dbReference type="EMBL" id="MT142462">
    <property type="protein sequence ID" value="QJA81522.1"/>
    <property type="molecule type" value="Genomic_DNA"/>
</dbReference>
<proteinExistence type="predicted"/>
<accession>A0A6M3KI91</accession>
<evidence type="ECO:0000313" key="1">
    <source>
        <dbReference type="EMBL" id="QJA81522.1"/>
    </source>
</evidence>
<sequence>MKKKQTWSQKQKEHIQELNAEIMSTRDMNFRLNQQIAMLIDKAKYLERAASGPPIVMEACRLIVQATAHQVTDMLQYVKEIKHR</sequence>
<reference evidence="1" key="1">
    <citation type="submission" date="2020-03" db="EMBL/GenBank/DDBJ databases">
        <title>The deep terrestrial virosphere.</title>
        <authorList>
            <person name="Holmfeldt K."/>
            <person name="Nilsson E."/>
            <person name="Simone D."/>
            <person name="Lopez-Fernandez M."/>
            <person name="Wu X."/>
            <person name="de Brujin I."/>
            <person name="Lundin D."/>
            <person name="Andersson A."/>
            <person name="Bertilsson S."/>
            <person name="Dopson M."/>
        </authorList>
    </citation>
    <scope>NUCLEOTIDE SEQUENCE</scope>
    <source>
        <strain evidence="1">MM415A00525</strain>
    </source>
</reference>
<name>A0A6M3KI91_9ZZZZ</name>
<dbReference type="AlphaFoldDB" id="A0A6M3KI91"/>